<protein>
    <recommendedName>
        <fullName evidence="6">2-oxoadipate dioxygenase/decarboxylase</fullName>
        <ecNumber evidence="6">1.13.11.93</ecNumber>
    </recommendedName>
    <alternativeName>
        <fullName evidence="7">2-hydroxyglutarate synthase</fullName>
    </alternativeName>
</protein>
<proteinExistence type="inferred from homology"/>
<dbReference type="OrthoDB" id="8300246at2759"/>
<dbReference type="EMBL" id="MU001499">
    <property type="protein sequence ID" value="KAF2445985.1"/>
    <property type="molecule type" value="Genomic_DNA"/>
</dbReference>
<gene>
    <name evidence="8" type="ORF">P171DRAFT_520686</name>
</gene>
<dbReference type="Proteomes" id="UP000799764">
    <property type="component" value="Unassembled WGS sequence"/>
</dbReference>
<organism evidence="8 9">
    <name type="scientific">Karstenula rhodostoma CBS 690.94</name>
    <dbReference type="NCBI Taxonomy" id="1392251"/>
    <lineage>
        <taxon>Eukaryota</taxon>
        <taxon>Fungi</taxon>
        <taxon>Dikarya</taxon>
        <taxon>Ascomycota</taxon>
        <taxon>Pezizomycotina</taxon>
        <taxon>Dothideomycetes</taxon>
        <taxon>Pleosporomycetidae</taxon>
        <taxon>Pleosporales</taxon>
        <taxon>Massarineae</taxon>
        <taxon>Didymosphaeriaceae</taxon>
        <taxon>Karstenula</taxon>
    </lineage>
</organism>
<comment type="caution">
    <text evidence="8">The sequence shown here is derived from an EMBL/GenBank/DDBJ whole genome shotgun (WGS) entry which is preliminary data.</text>
</comment>
<dbReference type="SMART" id="SM01150">
    <property type="entry name" value="DUF1338"/>
    <property type="match status" value="1"/>
</dbReference>
<evidence type="ECO:0000256" key="2">
    <source>
        <dbReference type="ARBA" id="ARBA00022964"/>
    </source>
</evidence>
<dbReference type="AlphaFoldDB" id="A0A9P4UDB1"/>
<dbReference type="InterPro" id="IPR009770">
    <property type="entry name" value="HGLS"/>
</dbReference>
<evidence type="ECO:0000256" key="3">
    <source>
        <dbReference type="ARBA" id="ARBA00023002"/>
    </source>
</evidence>
<dbReference type="PANTHER" id="PTHR39479">
    <property type="match status" value="1"/>
</dbReference>
<dbReference type="PANTHER" id="PTHR39479:SF2">
    <property type="entry name" value="2-OXOADIPATE DIOXYGENASE_DECARBOXYLASE"/>
    <property type="match status" value="1"/>
</dbReference>
<evidence type="ECO:0000256" key="5">
    <source>
        <dbReference type="ARBA" id="ARBA00035013"/>
    </source>
</evidence>
<keyword evidence="9" id="KW-1185">Reference proteome</keyword>
<evidence type="ECO:0000256" key="4">
    <source>
        <dbReference type="ARBA" id="ARBA00023004"/>
    </source>
</evidence>
<evidence type="ECO:0000256" key="7">
    <source>
        <dbReference type="ARBA" id="ARBA00035045"/>
    </source>
</evidence>
<reference evidence="8" key="1">
    <citation type="journal article" date="2020" name="Stud. Mycol.">
        <title>101 Dothideomycetes genomes: a test case for predicting lifestyles and emergence of pathogens.</title>
        <authorList>
            <person name="Haridas S."/>
            <person name="Albert R."/>
            <person name="Binder M."/>
            <person name="Bloem J."/>
            <person name="Labutti K."/>
            <person name="Salamov A."/>
            <person name="Andreopoulos B."/>
            <person name="Baker S."/>
            <person name="Barry K."/>
            <person name="Bills G."/>
            <person name="Bluhm B."/>
            <person name="Cannon C."/>
            <person name="Castanera R."/>
            <person name="Culley D."/>
            <person name="Daum C."/>
            <person name="Ezra D."/>
            <person name="Gonzalez J."/>
            <person name="Henrissat B."/>
            <person name="Kuo A."/>
            <person name="Liang C."/>
            <person name="Lipzen A."/>
            <person name="Lutzoni F."/>
            <person name="Magnuson J."/>
            <person name="Mondo S."/>
            <person name="Nolan M."/>
            <person name="Ohm R."/>
            <person name="Pangilinan J."/>
            <person name="Park H.-J."/>
            <person name="Ramirez L."/>
            <person name="Alfaro M."/>
            <person name="Sun H."/>
            <person name="Tritt A."/>
            <person name="Yoshinaga Y."/>
            <person name="Zwiers L.-H."/>
            <person name="Turgeon B."/>
            <person name="Goodwin S."/>
            <person name="Spatafora J."/>
            <person name="Crous P."/>
            <person name="Grigoriev I."/>
        </authorList>
    </citation>
    <scope>NUCLEOTIDE SEQUENCE</scope>
    <source>
        <strain evidence="8">CBS 690.94</strain>
    </source>
</reference>
<evidence type="ECO:0000313" key="9">
    <source>
        <dbReference type="Proteomes" id="UP000799764"/>
    </source>
</evidence>
<keyword evidence="3" id="KW-0560">Oxidoreductase</keyword>
<dbReference type="GO" id="GO:0051213">
    <property type="term" value="F:dioxygenase activity"/>
    <property type="evidence" value="ECO:0007669"/>
    <property type="project" value="UniProtKB-KW"/>
</dbReference>
<dbReference type="Gene3D" id="3.10.180.80">
    <property type="entry name" value="Uncharacterised protein PF07063, DUF1338"/>
    <property type="match status" value="1"/>
</dbReference>
<keyword evidence="2" id="KW-0223">Dioxygenase</keyword>
<comment type="cofactor">
    <cofactor evidence="1">
        <name>Fe(2+)</name>
        <dbReference type="ChEBI" id="CHEBI:29033"/>
    </cofactor>
</comment>
<comment type="similarity">
    <text evidence="5">Belongs to the 2-oxoadipate dioxygenase/decarboxylase family.</text>
</comment>
<evidence type="ECO:0000313" key="8">
    <source>
        <dbReference type="EMBL" id="KAF2445985.1"/>
    </source>
</evidence>
<name>A0A9P4UDB1_9PLEO</name>
<evidence type="ECO:0000256" key="6">
    <source>
        <dbReference type="ARBA" id="ARBA00035023"/>
    </source>
</evidence>
<sequence length="171" mass="19530">MAPSAIHSPRPSQQGFIDPDDLRTKFPLAMLAMYKKEVPLYGDLIKIVIAMRNGDVASKRLDLERHGAIRLRIPLERQTVRRIFAIIGLYPVGYYDLTPAGLPIHTTYFRPICFAALKRNPFRVFTTLLRPDLLEDAQSKNLALDLLSKRKHESLAQNSFFILRLVHSTSM</sequence>
<evidence type="ECO:0000256" key="1">
    <source>
        <dbReference type="ARBA" id="ARBA00001954"/>
    </source>
</evidence>
<dbReference type="Pfam" id="PF07063">
    <property type="entry name" value="HGLS"/>
    <property type="match status" value="1"/>
</dbReference>
<dbReference type="EC" id="1.13.11.93" evidence="6"/>
<accession>A0A9P4UDB1</accession>
<keyword evidence="4" id="KW-0408">Iron</keyword>